<proteinExistence type="predicted"/>
<dbReference type="AlphaFoldDB" id="A0A0R3RUI8"/>
<dbReference type="Proteomes" id="UP000050640">
    <property type="component" value="Unplaced"/>
</dbReference>
<dbReference type="WBParaSite" id="EEL_0000569301-mRNA-1">
    <property type="protein sequence ID" value="EEL_0000569301-mRNA-1"/>
    <property type="gene ID" value="EEL_0000569301"/>
</dbReference>
<name>A0A0R3RUI8_9BILA</name>
<accession>A0A0R3RUI8</accession>
<organism evidence="1 2">
    <name type="scientific">Elaeophora elaphi</name>
    <dbReference type="NCBI Taxonomy" id="1147741"/>
    <lineage>
        <taxon>Eukaryota</taxon>
        <taxon>Metazoa</taxon>
        <taxon>Ecdysozoa</taxon>
        <taxon>Nematoda</taxon>
        <taxon>Chromadorea</taxon>
        <taxon>Rhabditida</taxon>
        <taxon>Spirurina</taxon>
        <taxon>Spiruromorpha</taxon>
        <taxon>Filarioidea</taxon>
        <taxon>Onchocercidae</taxon>
        <taxon>Elaeophora</taxon>
    </lineage>
</organism>
<keyword evidence="1" id="KW-1185">Reference proteome</keyword>
<reference evidence="2" key="1">
    <citation type="submission" date="2017-02" db="UniProtKB">
        <authorList>
            <consortium name="WormBaseParasite"/>
        </authorList>
    </citation>
    <scope>IDENTIFICATION</scope>
</reference>
<sequence length="160" mass="18449">MGDEVNMFGTLVAILEVTVIYHVNYIEGRHSIAYVLVPLTPETATRMDLKPNASEIFLPCSNCFFKFDRHHDQLIQYYNRPAFGERIQRCGCFEYLKKVFTNLKEPALITVSENIIKIDTGIYYGLQFFEVMKTDQCRLDSIRSTHTVNGLQLALLIRCS</sequence>
<evidence type="ECO:0000313" key="2">
    <source>
        <dbReference type="WBParaSite" id="EEL_0000569301-mRNA-1"/>
    </source>
</evidence>
<evidence type="ECO:0000313" key="1">
    <source>
        <dbReference type="Proteomes" id="UP000050640"/>
    </source>
</evidence>
<protein>
    <submittedName>
        <fullName evidence="2">Phospholipid scramblase</fullName>
    </submittedName>
</protein>